<evidence type="ECO:0000313" key="3">
    <source>
        <dbReference type="Proteomes" id="UP000746160"/>
    </source>
</evidence>
<dbReference type="EMBL" id="JABZFG010000001">
    <property type="protein sequence ID" value="MBW0602327.1"/>
    <property type="molecule type" value="Genomic_DNA"/>
</dbReference>
<sequence>MLEKEYWYLENSFFSWTGFKLTGDTFGGISKIIFYLIATIIFLTMFLLWLFRDRIRKHYNRDGVNLKSRNILIRLTGLLTIIFMVARTVVLAVYHFPKSWEILPLHFCRLMCLFVGLILLFNRIKYFRYIAFFSIFGAVLALSMPDLVNKYQADFSGTVFGKEYIEGQIYGFAIYIDSYNYWDYIFIHSYLILISSTLMVLYPFKYKIKEFVTTVIFFSMLCLLFFVINSITGNLAPFRWKSNYFYTGVDEVNAFSKLLPPLTRWPLMFITEVVFGFVFVVLATLLHIALANVKVRFNNGIKIFSIEKEFSIKEFFGKHPKNIN</sequence>
<dbReference type="RefSeq" id="WP_218675226.1">
    <property type="nucleotide sequence ID" value="NZ_JABZFG010000001.1"/>
</dbReference>
<feature type="transmembrane region" description="Helical" evidence="1">
    <location>
        <begin position="126"/>
        <end position="144"/>
    </location>
</feature>
<accession>A0A9Q3QEY7</accession>
<evidence type="ECO:0008006" key="4">
    <source>
        <dbReference type="Google" id="ProtNLM"/>
    </source>
</evidence>
<dbReference type="AlphaFoldDB" id="A0A9Q3QEY7"/>
<proteinExistence type="predicted"/>
<keyword evidence="1" id="KW-1133">Transmembrane helix</keyword>
<feature type="transmembrane region" description="Helical" evidence="1">
    <location>
        <begin position="265"/>
        <end position="290"/>
    </location>
</feature>
<gene>
    <name evidence="2" type="ORF">MADP07_00034</name>
</gene>
<evidence type="ECO:0000313" key="2">
    <source>
        <dbReference type="EMBL" id="MBW0602327.1"/>
    </source>
</evidence>
<protein>
    <recommendedName>
        <fullName evidence="4">Integral membrane protein (Intg_mem_TP0381)</fullName>
    </recommendedName>
</protein>
<feature type="transmembrane region" description="Helical" evidence="1">
    <location>
        <begin position="102"/>
        <end position="121"/>
    </location>
</feature>
<dbReference type="Proteomes" id="UP000746160">
    <property type="component" value="Unassembled WGS sequence"/>
</dbReference>
<comment type="caution">
    <text evidence="2">The sequence shown here is derived from an EMBL/GenBank/DDBJ whole genome shotgun (WGS) entry which is preliminary data.</text>
</comment>
<feature type="transmembrane region" description="Helical" evidence="1">
    <location>
        <begin position="185"/>
        <end position="204"/>
    </location>
</feature>
<organism evidence="2 3">
    <name type="scientific">Mycoplasmopsis anatis</name>
    <dbReference type="NCBI Taxonomy" id="171279"/>
    <lineage>
        <taxon>Bacteria</taxon>
        <taxon>Bacillati</taxon>
        <taxon>Mycoplasmatota</taxon>
        <taxon>Mycoplasmoidales</taxon>
        <taxon>Metamycoplasmataceae</taxon>
        <taxon>Mycoplasmopsis</taxon>
    </lineage>
</organism>
<reference evidence="2" key="1">
    <citation type="journal article" date="2021" name="Genes Genomics">
        <title>Comparative genomic analysis of Mycoplasma anatis strains.</title>
        <authorList>
            <person name="Zhou Q."/>
            <person name="Mai K."/>
            <person name="Yang D."/>
            <person name="Liu J."/>
            <person name="Yan Z."/>
            <person name="Luo C."/>
            <person name="Tan Y."/>
            <person name="Cao S."/>
            <person name="Zhou Q."/>
            <person name="Chen L."/>
            <person name="Chen F."/>
        </authorList>
    </citation>
    <scope>NUCLEOTIDE SEQUENCE</scope>
    <source>
        <strain evidence="2">DP07</strain>
    </source>
</reference>
<feature type="transmembrane region" description="Helical" evidence="1">
    <location>
        <begin position="32"/>
        <end position="51"/>
    </location>
</feature>
<feature type="transmembrane region" description="Helical" evidence="1">
    <location>
        <begin position="71"/>
        <end position="96"/>
    </location>
</feature>
<dbReference type="Pfam" id="PF14808">
    <property type="entry name" value="TMEM164"/>
    <property type="match status" value="1"/>
</dbReference>
<keyword evidence="1" id="KW-0812">Transmembrane</keyword>
<feature type="transmembrane region" description="Helical" evidence="1">
    <location>
        <begin position="211"/>
        <end position="231"/>
    </location>
</feature>
<evidence type="ECO:0000256" key="1">
    <source>
        <dbReference type="SAM" id="Phobius"/>
    </source>
</evidence>
<name>A0A9Q3QEY7_9BACT</name>
<keyword evidence="1" id="KW-0472">Membrane</keyword>